<comment type="caution">
    <text evidence="2">The sequence shown here is derived from an EMBL/GenBank/DDBJ whole genome shotgun (WGS) entry which is preliminary data.</text>
</comment>
<dbReference type="Pfam" id="PF13302">
    <property type="entry name" value="Acetyltransf_3"/>
    <property type="match status" value="1"/>
</dbReference>
<dbReference type="SUPFAM" id="SSF55729">
    <property type="entry name" value="Acyl-CoA N-acyltransferases (Nat)"/>
    <property type="match status" value="1"/>
</dbReference>
<dbReference type="InterPro" id="IPR016181">
    <property type="entry name" value="Acyl_CoA_acyltransferase"/>
</dbReference>
<dbReference type="InterPro" id="IPR000182">
    <property type="entry name" value="GNAT_dom"/>
</dbReference>
<sequence>MTVSERFSPIVDARPEDTAWPVMPWPPAPGTRLTGHVVELSPCDPDRDAEPLFRALDHDAVWRHLAGRPQDAGAAAAGLRARQAQGFFVWIVRLLRPYAGLPEGAVVGTTSYLEVSARDARLEIGGTAYAPAVWSTQVNPEAKLQLLAYAFDVLRAGRVQLKTDVRNVRSQQAIARLGARYEGTLRRYQRRDDGTVRDTVLFSILAEEWPAVREGLLERARGVNADR</sequence>
<name>A0A150R5V7_SORCE</name>
<protein>
    <submittedName>
        <fullName evidence="2">GNAT family acetyltransferase</fullName>
    </submittedName>
</protein>
<accession>A0A150R5V7</accession>
<dbReference type="Gene3D" id="3.40.630.30">
    <property type="match status" value="1"/>
</dbReference>
<evidence type="ECO:0000313" key="2">
    <source>
        <dbReference type="EMBL" id="KYF75644.1"/>
    </source>
</evidence>
<keyword evidence="2" id="KW-0808">Transferase</keyword>
<dbReference type="PANTHER" id="PTHR43610">
    <property type="entry name" value="BLL6696 PROTEIN"/>
    <property type="match status" value="1"/>
</dbReference>
<dbReference type="Proteomes" id="UP000075635">
    <property type="component" value="Unassembled WGS sequence"/>
</dbReference>
<organism evidence="2 3">
    <name type="scientific">Sorangium cellulosum</name>
    <name type="common">Polyangium cellulosum</name>
    <dbReference type="NCBI Taxonomy" id="56"/>
    <lineage>
        <taxon>Bacteria</taxon>
        <taxon>Pseudomonadati</taxon>
        <taxon>Myxococcota</taxon>
        <taxon>Polyangia</taxon>
        <taxon>Polyangiales</taxon>
        <taxon>Polyangiaceae</taxon>
        <taxon>Sorangium</taxon>
    </lineage>
</organism>
<evidence type="ECO:0000313" key="3">
    <source>
        <dbReference type="Proteomes" id="UP000075635"/>
    </source>
</evidence>
<dbReference type="PANTHER" id="PTHR43610:SF1">
    <property type="entry name" value="N-ACETYLTRANSFERASE DOMAIN-CONTAINING PROTEIN"/>
    <property type="match status" value="1"/>
</dbReference>
<dbReference type="AlphaFoldDB" id="A0A150R5V7"/>
<dbReference type="EMBL" id="JEMB01003102">
    <property type="protein sequence ID" value="KYF75644.1"/>
    <property type="molecule type" value="Genomic_DNA"/>
</dbReference>
<reference evidence="2 3" key="1">
    <citation type="submission" date="2014-02" db="EMBL/GenBank/DDBJ databases">
        <title>The small core and large imbalanced accessory genome model reveals a collaborative survival strategy of Sorangium cellulosum strains in nature.</title>
        <authorList>
            <person name="Han K."/>
            <person name="Peng R."/>
            <person name="Blom J."/>
            <person name="Li Y.-Z."/>
        </authorList>
    </citation>
    <scope>NUCLEOTIDE SEQUENCE [LARGE SCALE GENOMIC DNA]</scope>
    <source>
        <strain evidence="2 3">So0011-07</strain>
    </source>
</reference>
<feature type="domain" description="N-acetyltransferase" evidence="1">
    <location>
        <begin position="40"/>
        <end position="180"/>
    </location>
</feature>
<dbReference type="GO" id="GO:0016747">
    <property type="term" value="F:acyltransferase activity, transferring groups other than amino-acyl groups"/>
    <property type="evidence" value="ECO:0007669"/>
    <property type="project" value="InterPro"/>
</dbReference>
<evidence type="ECO:0000259" key="1">
    <source>
        <dbReference type="Pfam" id="PF13302"/>
    </source>
</evidence>
<gene>
    <name evidence="2" type="ORF">BE17_45665</name>
</gene>
<proteinExistence type="predicted"/>